<keyword evidence="1" id="KW-1133">Transmembrane helix</keyword>
<dbReference type="eggNOG" id="ENOG5033CMQ">
    <property type="taxonomic scope" value="Bacteria"/>
</dbReference>
<gene>
    <name evidence="2" type="ORF">SAMN04488539_0062</name>
</gene>
<evidence type="ECO:0000256" key="1">
    <source>
        <dbReference type="SAM" id="Phobius"/>
    </source>
</evidence>
<evidence type="ECO:0000313" key="2">
    <source>
        <dbReference type="EMBL" id="SDR69515.1"/>
    </source>
</evidence>
<evidence type="ECO:0000313" key="3">
    <source>
        <dbReference type="Proteomes" id="UP000182237"/>
    </source>
</evidence>
<sequence length="155" mass="15763">MTRTPIAGLVAVAGFCAAAAFILVRRFYGALSGVELLWSMPLWIVAAVCLFAAAMVKKRREEGKVGLDRSQLNPMMAANFMLLGKASAWAGAICGGVFAGLAVYVLPRAGSLAAAETDLPGVLSGALGGLALAVAGVVLERACEVSPPGDGEAVQ</sequence>
<proteinExistence type="predicted"/>
<feature type="transmembrane region" description="Helical" evidence="1">
    <location>
        <begin position="119"/>
        <end position="139"/>
    </location>
</feature>
<protein>
    <recommendedName>
        <fullName evidence="4">DUF3180 domain-containing protein</fullName>
    </recommendedName>
</protein>
<dbReference type="AlphaFoldDB" id="A0A1H1L647"/>
<dbReference type="EMBL" id="LT629765">
    <property type="protein sequence ID" value="SDR69515.1"/>
    <property type="molecule type" value="Genomic_DNA"/>
</dbReference>
<reference evidence="2 3" key="1">
    <citation type="submission" date="2016-10" db="EMBL/GenBank/DDBJ databases">
        <authorList>
            <person name="de Groot N.N."/>
        </authorList>
    </citation>
    <scope>NUCLEOTIDE SEQUENCE [LARGE SCALE GENOMIC DNA]</scope>
    <source>
        <strain evidence="2 3">DSM 45434</strain>
    </source>
</reference>
<feature type="transmembrane region" description="Helical" evidence="1">
    <location>
        <begin position="36"/>
        <end position="56"/>
    </location>
</feature>
<dbReference type="InterPro" id="IPR021517">
    <property type="entry name" value="DUF3180"/>
</dbReference>
<dbReference type="Pfam" id="PF11377">
    <property type="entry name" value="DUF3180"/>
    <property type="match status" value="1"/>
</dbReference>
<dbReference type="STRING" id="1203190.GCA_000312345_02375"/>
<keyword evidence="3" id="KW-1185">Reference proteome</keyword>
<dbReference type="OrthoDB" id="4426699at2"/>
<keyword evidence="1" id="KW-0472">Membrane</keyword>
<evidence type="ECO:0008006" key="4">
    <source>
        <dbReference type="Google" id="ProtNLM"/>
    </source>
</evidence>
<dbReference type="Proteomes" id="UP000182237">
    <property type="component" value="Chromosome I"/>
</dbReference>
<feature type="transmembrane region" description="Helical" evidence="1">
    <location>
        <begin position="77"/>
        <end position="107"/>
    </location>
</feature>
<accession>A0A1H1L647</accession>
<dbReference type="RefSeq" id="WP_019195140.1">
    <property type="nucleotide sequence ID" value="NZ_LT629765.1"/>
</dbReference>
<organism evidence="2 3">
    <name type="scientific">Corynebacterium timonense</name>
    <dbReference type="NCBI Taxonomy" id="441500"/>
    <lineage>
        <taxon>Bacteria</taxon>
        <taxon>Bacillati</taxon>
        <taxon>Actinomycetota</taxon>
        <taxon>Actinomycetes</taxon>
        <taxon>Mycobacteriales</taxon>
        <taxon>Corynebacteriaceae</taxon>
        <taxon>Corynebacterium</taxon>
    </lineage>
</organism>
<name>A0A1H1L647_9CORY</name>
<keyword evidence="1" id="KW-0812">Transmembrane</keyword>